<accession>A0AAU9VB26</accession>
<evidence type="ECO:0000313" key="2">
    <source>
        <dbReference type="Proteomes" id="UP001153954"/>
    </source>
</evidence>
<protein>
    <submittedName>
        <fullName evidence="1">Uncharacterized protein</fullName>
    </submittedName>
</protein>
<sequence>MHTTRLNT</sequence>
<evidence type="ECO:0000313" key="1">
    <source>
        <dbReference type="EMBL" id="CAH2106945.1"/>
    </source>
</evidence>
<name>A0AAU9VB26_EUPED</name>
<gene>
    <name evidence="1" type="ORF">EEDITHA_LOCUS21018</name>
</gene>
<reference evidence="1" key="1">
    <citation type="submission" date="2022-03" db="EMBL/GenBank/DDBJ databases">
        <authorList>
            <person name="Tunstrom K."/>
        </authorList>
    </citation>
    <scope>NUCLEOTIDE SEQUENCE</scope>
</reference>
<dbReference type="Proteomes" id="UP001153954">
    <property type="component" value="Unassembled WGS sequence"/>
</dbReference>
<proteinExistence type="predicted"/>
<dbReference type="EMBL" id="CAKOGL010000030">
    <property type="protein sequence ID" value="CAH2106945.1"/>
    <property type="molecule type" value="Genomic_DNA"/>
</dbReference>
<organism evidence="1 2">
    <name type="scientific">Euphydryas editha</name>
    <name type="common">Edith's checkerspot</name>
    <dbReference type="NCBI Taxonomy" id="104508"/>
    <lineage>
        <taxon>Eukaryota</taxon>
        <taxon>Metazoa</taxon>
        <taxon>Ecdysozoa</taxon>
        <taxon>Arthropoda</taxon>
        <taxon>Hexapoda</taxon>
        <taxon>Insecta</taxon>
        <taxon>Pterygota</taxon>
        <taxon>Neoptera</taxon>
        <taxon>Endopterygota</taxon>
        <taxon>Lepidoptera</taxon>
        <taxon>Glossata</taxon>
        <taxon>Ditrysia</taxon>
        <taxon>Papilionoidea</taxon>
        <taxon>Nymphalidae</taxon>
        <taxon>Nymphalinae</taxon>
        <taxon>Euphydryas</taxon>
    </lineage>
</organism>
<comment type="caution">
    <text evidence="1">The sequence shown here is derived from an EMBL/GenBank/DDBJ whole genome shotgun (WGS) entry which is preliminary data.</text>
</comment>
<keyword evidence="2" id="KW-1185">Reference proteome</keyword>